<dbReference type="AlphaFoldDB" id="A0A1P8ELT8"/>
<dbReference type="InterPro" id="IPR041489">
    <property type="entry name" value="PDZ_6"/>
</dbReference>
<organism evidence="12 13">
    <name type="scientific">Acinetobacter soli</name>
    <dbReference type="NCBI Taxonomy" id="487316"/>
    <lineage>
        <taxon>Bacteria</taxon>
        <taxon>Pseudomonadati</taxon>
        <taxon>Pseudomonadota</taxon>
        <taxon>Gammaproteobacteria</taxon>
        <taxon>Moraxellales</taxon>
        <taxon>Moraxellaceae</taxon>
        <taxon>Acinetobacter</taxon>
    </lineage>
</organism>
<dbReference type="InterPro" id="IPR001478">
    <property type="entry name" value="PDZ"/>
</dbReference>
<evidence type="ECO:0000313" key="13">
    <source>
        <dbReference type="Proteomes" id="UP000185674"/>
    </source>
</evidence>
<evidence type="ECO:0000256" key="8">
    <source>
        <dbReference type="ARBA" id="ARBA00023136"/>
    </source>
</evidence>
<keyword evidence="3" id="KW-1003">Cell membrane</keyword>
<keyword evidence="8 10" id="KW-0472">Membrane</keyword>
<sequence>MLKSWVETIRQKRLGQLDRLAPLILGLLIVWLCWKLAALFWLILAPPQAMQFERVQLGSQQAQIPNISSFALFNEPQLSNNPNDQQNFELQGVMLAYPSRLSSAVIKGKDSVDRYRVGEAVDNSSYQLSEVYWDHVVLSQPNGTMREIRFKGMENGLYQPILGTTTTPQNATSVPPASNTGSSGSGAALGQAIQQMQQNREQYLENMGVSSTADGYEVTERTPAALKNTLGLRAGDRILSVNGQRVGQGQNDVQLLEQARRDGQVKIEIKRGDQVMTVQQSFK</sequence>
<dbReference type="Pfam" id="PF11356">
    <property type="entry name" value="T2SSC"/>
    <property type="match status" value="1"/>
</dbReference>
<keyword evidence="5 10" id="KW-0812">Transmembrane</keyword>
<evidence type="ECO:0000313" key="12">
    <source>
        <dbReference type="EMBL" id="APV37168.1"/>
    </source>
</evidence>
<feature type="transmembrane region" description="Helical" evidence="10">
    <location>
        <begin position="20"/>
        <end position="44"/>
    </location>
</feature>
<dbReference type="Proteomes" id="UP000185674">
    <property type="component" value="Chromosome"/>
</dbReference>
<feature type="region of interest" description="Disordered" evidence="9">
    <location>
        <begin position="165"/>
        <end position="192"/>
    </location>
</feature>
<dbReference type="eggNOG" id="COG3031">
    <property type="taxonomic scope" value="Bacteria"/>
</dbReference>
<keyword evidence="4" id="KW-0997">Cell inner membrane</keyword>
<name>A0A1P8ELT8_9GAMM</name>
<proteinExistence type="predicted"/>
<dbReference type="RefSeq" id="WP_076033388.1">
    <property type="nucleotide sequence ID" value="NZ_CP016896.1"/>
</dbReference>
<keyword evidence="7 10" id="KW-1133">Transmembrane helix</keyword>
<evidence type="ECO:0000256" key="9">
    <source>
        <dbReference type="SAM" id="MobiDB-lite"/>
    </source>
</evidence>
<comment type="subcellular location">
    <subcellularLocation>
        <location evidence="1">Cell inner membrane</location>
    </subcellularLocation>
</comment>
<dbReference type="InterPro" id="IPR036034">
    <property type="entry name" value="PDZ_sf"/>
</dbReference>
<feature type="domain" description="PDZ" evidence="11">
    <location>
        <begin position="192"/>
        <end position="246"/>
    </location>
</feature>
<evidence type="ECO:0000256" key="7">
    <source>
        <dbReference type="ARBA" id="ARBA00022989"/>
    </source>
</evidence>
<evidence type="ECO:0000256" key="3">
    <source>
        <dbReference type="ARBA" id="ARBA00022475"/>
    </source>
</evidence>
<dbReference type="Gene3D" id="2.30.42.10">
    <property type="match status" value="1"/>
</dbReference>
<evidence type="ECO:0000256" key="1">
    <source>
        <dbReference type="ARBA" id="ARBA00004533"/>
    </source>
</evidence>
<dbReference type="GO" id="GO:0015031">
    <property type="term" value="P:protein transport"/>
    <property type="evidence" value="ECO:0007669"/>
    <property type="project" value="UniProtKB-KW"/>
</dbReference>
<dbReference type="STRING" id="487316.BEN76_14610"/>
<evidence type="ECO:0000256" key="5">
    <source>
        <dbReference type="ARBA" id="ARBA00022692"/>
    </source>
</evidence>
<feature type="compositionally biased region" description="Polar residues" evidence="9">
    <location>
        <begin position="165"/>
        <end position="176"/>
    </location>
</feature>
<dbReference type="SUPFAM" id="SSF50156">
    <property type="entry name" value="PDZ domain-like"/>
    <property type="match status" value="1"/>
</dbReference>
<dbReference type="EMBL" id="CP016896">
    <property type="protein sequence ID" value="APV37168.1"/>
    <property type="molecule type" value="Genomic_DNA"/>
</dbReference>
<keyword evidence="2" id="KW-0813">Transport</keyword>
<dbReference type="PROSITE" id="PS50106">
    <property type="entry name" value="PDZ"/>
    <property type="match status" value="1"/>
</dbReference>
<dbReference type="KEGG" id="asol:BEN76_14610"/>
<accession>A0A1P8ELT8</accession>
<dbReference type="Pfam" id="PF17820">
    <property type="entry name" value="PDZ_6"/>
    <property type="match status" value="1"/>
</dbReference>
<evidence type="ECO:0000259" key="11">
    <source>
        <dbReference type="PROSITE" id="PS50106"/>
    </source>
</evidence>
<keyword evidence="6" id="KW-0653">Protein transport</keyword>
<evidence type="ECO:0000256" key="6">
    <source>
        <dbReference type="ARBA" id="ARBA00022927"/>
    </source>
</evidence>
<dbReference type="SMART" id="SM00228">
    <property type="entry name" value="PDZ"/>
    <property type="match status" value="1"/>
</dbReference>
<dbReference type="Gene3D" id="2.30.30.830">
    <property type="match status" value="1"/>
</dbReference>
<dbReference type="GO" id="GO:0005886">
    <property type="term" value="C:plasma membrane"/>
    <property type="evidence" value="ECO:0007669"/>
    <property type="project" value="UniProtKB-SubCell"/>
</dbReference>
<gene>
    <name evidence="12" type="ORF">BEN76_14610</name>
</gene>
<evidence type="ECO:0000256" key="10">
    <source>
        <dbReference type="SAM" id="Phobius"/>
    </source>
</evidence>
<evidence type="ECO:0000256" key="2">
    <source>
        <dbReference type="ARBA" id="ARBA00022448"/>
    </source>
</evidence>
<protein>
    <submittedName>
        <fullName evidence="12">General secretion pathway protein</fullName>
    </submittedName>
</protein>
<evidence type="ECO:0000256" key="4">
    <source>
        <dbReference type="ARBA" id="ARBA00022519"/>
    </source>
</evidence>
<dbReference type="InterPro" id="IPR024961">
    <property type="entry name" value="T2SS_GspC_N"/>
</dbReference>
<reference evidence="12 13" key="1">
    <citation type="submission" date="2016-08" db="EMBL/GenBank/DDBJ databases">
        <title>Complete genome sequence of Acinetobacter baylyi strain GFJ2.</title>
        <authorList>
            <person name="Tabata M."/>
            <person name="Kuboki S."/>
            <person name="Gibu N."/>
            <person name="Kinouchi Y."/>
            <person name="Vangnai A."/>
            <person name="Kasai D."/>
            <person name="Fukuda M."/>
        </authorList>
    </citation>
    <scope>NUCLEOTIDE SEQUENCE [LARGE SCALE GENOMIC DNA]</scope>
    <source>
        <strain evidence="12 13">GFJ2</strain>
    </source>
</reference>
<feature type="compositionally biased region" description="Low complexity" evidence="9">
    <location>
        <begin position="177"/>
        <end position="192"/>
    </location>
</feature>